<dbReference type="AlphaFoldDB" id="A0A3B1C2M2"/>
<reference evidence="2" key="1">
    <citation type="submission" date="2018-06" db="EMBL/GenBank/DDBJ databases">
        <authorList>
            <person name="Zhirakovskaya E."/>
        </authorList>
    </citation>
    <scope>NUCLEOTIDE SEQUENCE</scope>
</reference>
<organism evidence="2">
    <name type="scientific">hydrothermal vent metagenome</name>
    <dbReference type="NCBI Taxonomy" id="652676"/>
    <lineage>
        <taxon>unclassified sequences</taxon>
        <taxon>metagenomes</taxon>
        <taxon>ecological metagenomes</taxon>
    </lineage>
</organism>
<keyword evidence="1" id="KW-0472">Membrane</keyword>
<gene>
    <name evidence="2" type="ORF">MNBD_IGNAVI01-1155</name>
</gene>
<accession>A0A3B1C2M2</accession>
<dbReference type="EMBL" id="UOGD01000116">
    <property type="protein sequence ID" value="VAX18823.1"/>
    <property type="molecule type" value="Genomic_DNA"/>
</dbReference>
<sequence length="39" mass="4657">MNIEIALTISVIALFFIVFNVFKFVLKPVKVRNDREKRF</sequence>
<proteinExistence type="predicted"/>
<keyword evidence="1" id="KW-0812">Transmembrane</keyword>
<feature type="transmembrane region" description="Helical" evidence="1">
    <location>
        <begin position="6"/>
        <end position="26"/>
    </location>
</feature>
<protein>
    <submittedName>
        <fullName evidence="2">Uncharacterized protein</fullName>
    </submittedName>
</protein>
<evidence type="ECO:0000256" key="1">
    <source>
        <dbReference type="SAM" id="Phobius"/>
    </source>
</evidence>
<name>A0A3B1C2M2_9ZZZZ</name>
<evidence type="ECO:0000313" key="2">
    <source>
        <dbReference type="EMBL" id="VAX18823.1"/>
    </source>
</evidence>
<keyword evidence="1" id="KW-1133">Transmembrane helix</keyword>